<dbReference type="Pfam" id="PF13483">
    <property type="entry name" value="Lactamase_B_3"/>
    <property type="match status" value="1"/>
</dbReference>
<dbReference type="InterPro" id="IPR036866">
    <property type="entry name" value="RibonucZ/Hydroxyglut_hydro"/>
</dbReference>
<dbReference type="InterPro" id="IPR022877">
    <property type="entry name" value="UPF0173"/>
</dbReference>
<proteinExistence type="inferred from homology"/>
<dbReference type="NCBIfam" id="NF001911">
    <property type="entry name" value="PRK00685.1"/>
    <property type="match status" value="1"/>
</dbReference>
<dbReference type="PANTHER" id="PTHR43546:SF3">
    <property type="entry name" value="UPF0173 METAL-DEPENDENT HYDROLASE MJ1163"/>
    <property type="match status" value="1"/>
</dbReference>
<dbReference type="HAMAP" id="MF_00457">
    <property type="entry name" value="UPF0173"/>
    <property type="match status" value="1"/>
</dbReference>
<dbReference type="STRING" id="690879.TSACC_22425"/>
<dbReference type="GO" id="GO:0016787">
    <property type="term" value="F:hydrolase activity"/>
    <property type="evidence" value="ECO:0007669"/>
    <property type="project" value="UniProtKB-UniRule"/>
</dbReference>
<dbReference type="RefSeq" id="WP_075079680.1">
    <property type="nucleotide sequence ID" value="NZ_BDCO01000002.1"/>
</dbReference>
<evidence type="ECO:0000256" key="1">
    <source>
        <dbReference type="ARBA" id="ARBA00022801"/>
    </source>
</evidence>
<dbReference type="SMART" id="SM00849">
    <property type="entry name" value="Lactamase_B"/>
    <property type="match status" value="1"/>
</dbReference>
<comment type="caution">
    <text evidence="4">The sequence shown here is derived from an EMBL/GenBank/DDBJ whole genome shotgun (WGS) entry which is preliminary data.</text>
</comment>
<keyword evidence="5" id="KW-1185">Reference proteome</keyword>
<dbReference type="OrthoDB" id="9789133at2"/>
<gene>
    <name evidence="4" type="ORF">TSACC_22425</name>
</gene>
<name>A0A146G9Q1_TERSA</name>
<dbReference type="InterPro" id="IPR050114">
    <property type="entry name" value="UPF0173_UPF0282_UlaG_hydrolase"/>
</dbReference>
<reference evidence="5" key="1">
    <citation type="journal article" date="2017" name="Genome Announc.">
        <title>Draft Genome Sequence of Terrimicrobium sacchariphilum NM-5T, a Facultative Anaerobic Soil Bacterium of the Class Spartobacteria.</title>
        <authorList>
            <person name="Qiu Y.L."/>
            <person name="Tourlousse D.M."/>
            <person name="Matsuura N."/>
            <person name="Ohashi A."/>
            <person name="Sekiguchi Y."/>
        </authorList>
    </citation>
    <scope>NUCLEOTIDE SEQUENCE [LARGE SCALE GENOMIC DNA]</scope>
    <source>
        <strain evidence="5">NM-5</strain>
    </source>
</reference>
<dbReference type="PANTHER" id="PTHR43546">
    <property type="entry name" value="UPF0173 METAL-DEPENDENT HYDROLASE MJ1163-RELATED"/>
    <property type="match status" value="1"/>
</dbReference>
<dbReference type="SUPFAM" id="SSF56281">
    <property type="entry name" value="Metallo-hydrolase/oxidoreductase"/>
    <property type="match status" value="1"/>
</dbReference>
<accession>A0A146G9Q1</accession>
<evidence type="ECO:0000313" key="5">
    <source>
        <dbReference type="Proteomes" id="UP000076023"/>
    </source>
</evidence>
<protein>
    <recommendedName>
        <fullName evidence="2">UPF0173 metal-dependent hydrolase TSACC_22425</fullName>
    </recommendedName>
</protein>
<evidence type="ECO:0000256" key="2">
    <source>
        <dbReference type="HAMAP-Rule" id="MF_00457"/>
    </source>
</evidence>
<dbReference type="AlphaFoldDB" id="A0A146G9Q1"/>
<sequence>MKLSYYGHSCFAVETSGATLLFDPFIRPNSLAASVEVSSIKADYILLSHGHFDHVADAVELARLTGATVISNFEIYTWLGQQGIDKVHPMNHGGSFRFPFGRVKFVNAIHSSVLPDGTYGGNPGGFVIESGDGSFYYAGDTALTLDMQLIAEEFDLLFAVLPIGDNFTMGANDAGRAAKLLNCKNVVGVHYDTFPPIKIDHAEAKATVAKQGAMLHLPAIGQTIDL</sequence>
<dbReference type="InterPro" id="IPR001279">
    <property type="entry name" value="Metallo-B-lactamas"/>
</dbReference>
<dbReference type="InParanoid" id="A0A146G9Q1"/>
<dbReference type="EMBL" id="BDCO01000002">
    <property type="protein sequence ID" value="GAT34003.1"/>
    <property type="molecule type" value="Genomic_DNA"/>
</dbReference>
<evidence type="ECO:0000313" key="4">
    <source>
        <dbReference type="EMBL" id="GAT34003.1"/>
    </source>
</evidence>
<dbReference type="Proteomes" id="UP000076023">
    <property type="component" value="Unassembled WGS sequence"/>
</dbReference>
<organism evidence="4 5">
    <name type="scientific">Terrimicrobium sacchariphilum</name>
    <dbReference type="NCBI Taxonomy" id="690879"/>
    <lineage>
        <taxon>Bacteria</taxon>
        <taxon>Pseudomonadati</taxon>
        <taxon>Verrucomicrobiota</taxon>
        <taxon>Terrimicrobiia</taxon>
        <taxon>Terrimicrobiales</taxon>
        <taxon>Terrimicrobiaceae</taxon>
        <taxon>Terrimicrobium</taxon>
    </lineage>
</organism>
<feature type="domain" description="Metallo-beta-lactamase" evidence="3">
    <location>
        <begin position="7"/>
        <end position="190"/>
    </location>
</feature>
<comment type="similarity">
    <text evidence="2">Belongs to the UPF0173 family.</text>
</comment>
<dbReference type="Gene3D" id="3.60.15.10">
    <property type="entry name" value="Ribonuclease Z/Hydroxyacylglutathione hydrolase-like"/>
    <property type="match status" value="1"/>
</dbReference>
<evidence type="ECO:0000259" key="3">
    <source>
        <dbReference type="SMART" id="SM00849"/>
    </source>
</evidence>
<keyword evidence="1 2" id="KW-0378">Hydrolase</keyword>